<feature type="transmembrane region" description="Helical" evidence="2">
    <location>
        <begin position="20"/>
        <end position="36"/>
    </location>
</feature>
<dbReference type="EMBL" id="AP027925">
    <property type="protein sequence ID" value="BED92615.1"/>
    <property type="molecule type" value="Genomic_DNA"/>
</dbReference>
<evidence type="ECO:0000313" key="4">
    <source>
        <dbReference type="EMBL" id="BED92615.1"/>
    </source>
</evidence>
<reference evidence="4" key="1">
    <citation type="journal article" date="2023" name="ISME J.">
        <title>Emergence of putative energy parasites within Clostridia revealed by genome analysis of a novel endosymbiotic clade.</title>
        <authorList>
            <person name="Takahashi K."/>
            <person name="Kuwahara H."/>
            <person name="Horikawa Y."/>
            <person name="Izawa K."/>
            <person name="Kato D."/>
            <person name="Inagaki T."/>
            <person name="Yuki M."/>
            <person name="Ohkuma M."/>
            <person name="Hongoh Y."/>
        </authorList>
    </citation>
    <scope>NUCLEOTIDE SEQUENCE</scope>
    <source>
        <strain evidence="4">RsTa-C01</strain>
    </source>
</reference>
<proteinExistence type="predicted"/>
<feature type="domain" description="PPM-type phosphatase" evidence="3">
    <location>
        <begin position="550"/>
        <end position="761"/>
    </location>
</feature>
<evidence type="ECO:0000256" key="2">
    <source>
        <dbReference type="SAM" id="Phobius"/>
    </source>
</evidence>
<dbReference type="PANTHER" id="PTHR43156">
    <property type="entry name" value="STAGE II SPORULATION PROTEIN E-RELATED"/>
    <property type="match status" value="1"/>
</dbReference>
<dbReference type="InterPro" id="IPR052016">
    <property type="entry name" value="Bact_Sigma-Reg"/>
</dbReference>
<organism evidence="4">
    <name type="scientific">Candidatus Paraimprobicoccus trichonymphae</name>
    <dbReference type="NCBI Taxonomy" id="3033793"/>
    <lineage>
        <taxon>Bacteria</taxon>
        <taxon>Bacillati</taxon>
        <taxon>Bacillota</taxon>
        <taxon>Clostridia</taxon>
        <taxon>Candidatus Paraimprobicoccus</taxon>
    </lineage>
</organism>
<dbReference type="SUPFAM" id="SSF81606">
    <property type="entry name" value="PP2C-like"/>
    <property type="match status" value="1"/>
</dbReference>
<feature type="transmembrane region" description="Helical" evidence="2">
    <location>
        <begin position="237"/>
        <end position="262"/>
    </location>
</feature>
<dbReference type="Gene3D" id="3.60.40.10">
    <property type="entry name" value="PPM-type phosphatase domain"/>
    <property type="match status" value="1"/>
</dbReference>
<dbReference type="AlphaFoldDB" id="A0AA48IBU2"/>
<dbReference type="KEGG" id="ptrh:RsTaC01_0427"/>
<feature type="transmembrane region" description="Helical" evidence="2">
    <location>
        <begin position="274"/>
        <end position="291"/>
    </location>
</feature>
<accession>A0AA48IBU2</accession>
<keyword evidence="2" id="KW-0812">Transmembrane</keyword>
<dbReference type="Pfam" id="PF07228">
    <property type="entry name" value="SpoIIE"/>
    <property type="match status" value="1"/>
</dbReference>
<dbReference type="Proteomes" id="UP001335720">
    <property type="component" value="Chromosome"/>
</dbReference>
<dbReference type="InterPro" id="IPR036457">
    <property type="entry name" value="PPM-type-like_dom_sf"/>
</dbReference>
<dbReference type="InterPro" id="IPR045768">
    <property type="entry name" value="SpoIIE_N"/>
</dbReference>
<keyword evidence="2" id="KW-1133">Transmembrane helix</keyword>
<feature type="transmembrane region" description="Helical" evidence="2">
    <location>
        <begin position="80"/>
        <end position="97"/>
    </location>
</feature>
<dbReference type="Pfam" id="PF19732">
    <property type="entry name" value="SpoIIE_N"/>
    <property type="match status" value="1"/>
</dbReference>
<evidence type="ECO:0000256" key="1">
    <source>
        <dbReference type="ARBA" id="ARBA00022801"/>
    </source>
</evidence>
<feature type="transmembrane region" description="Helical" evidence="2">
    <location>
        <begin position="201"/>
        <end position="225"/>
    </location>
</feature>
<feature type="transmembrane region" description="Helical" evidence="2">
    <location>
        <begin position="175"/>
        <end position="195"/>
    </location>
</feature>
<dbReference type="SMART" id="SM00331">
    <property type="entry name" value="PP2C_SIG"/>
    <property type="match status" value="1"/>
</dbReference>
<name>A0AA48IBU2_9FIRM</name>
<keyword evidence="2" id="KW-0472">Membrane</keyword>
<feature type="transmembrane region" description="Helical" evidence="2">
    <location>
        <begin position="48"/>
        <end position="74"/>
    </location>
</feature>
<evidence type="ECO:0000259" key="3">
    <source>
        <dbReference type="SMART" id="SM00331"/>
    </source>
</evidence>
<keyword evidence="1" id="KW-0378">Hydrolase</keyword>
<dbReference type="GO" id="GO:0016791">
    <property type="term" value="F:phosphatase activity"/>
    <property type="evidence" value="ECO:0007669"/>
    <property type="project" value="TreeGrafter"/>
</dbReference>
<gene>
    <name evidence="4" type="ORF">RsTaC01_0427</name>
</gene>
<dbReference type="InterPro" id="IPR001932">
    <property type="entry name" value="PPM-type_phosphatase-like_dom"/>
</dbReference>
<feature type="transmembrane region" description="Helical" evidence="2">
    <location>
        <begin position="138"/>
        <end position="155"/>
    </location>
</feature>
<protein>
    <submittedName>
        <fullName evidence="4">Stage II sporulation protein E</fullName>
    </submittedName>
</protein>
<feature type="transmembrane region" description="Helical" evidence="2">
    <location>
        <begin position="109"/>
        <end position="126"/>
    </location>
</feature>
<dbReference type="PANTHER" id="PTHR43156:SF2">
    <property type="entry name" value="STAGE II SPORULATION PROTEIN E"/>
    <property type="match status" value="1"/>
</dbReference>
<sequence length="766" mass="85780">MKLLALGKKDFSLGKSDKLVRIAITNLGYFLFSILASKCPMFENYFPFGIALIVSVPKCRLISNLIGVILGYMFQIHTSASVRYISTVIAIICIDWTLKGLKNFRKNDFYIPIVVFVPTFITGLTLNSIVDGFEFNDIIASFLEALFASISAYFFNNSFKFMTENLNKFSKKDLVCISSSLSLFTLFLLQINIFNISLGRIISGFVILTLSHSIGIFGGCISGISLGIISGMYTSNLYALCGLLSGLASDFGKIGVILGFFIPNLIVNLKYSNINNIYEILISIIIFCFVPKEITDKIKNMFNNKNFKLDVLKKSVIQKLSFASNSLISMSDFVKQVSNKLSEVEIPETKNICNDTVNSVCSNCSSKNLCWNQEKDFTKQSFNEITKIISCKSSINEHNLPERFTKKCFKSREILNSVQVNYNKFLAKTEINNKLKEFRSIVSEQFNSMGLLLDDISKNFDVNEFFDQELALKIENKLNELNIPNKDVICKINNFKKIMIYIEILDVTKNIDKKIIKEISEVCEKKLELATVSVVNNRKIVQIIEKTKFTVKFGISQHNCNNGKFCGDSCSYFYDASGNFNFILSDGMGTGGRAAVDGVMTCELISNLLKSGISFDLAIKIVNSALLVKSSEESLATLDVLKLNLFTGKTEFMKAGAPFSFVKKSNNIKKLGLDSLPIGILINANYIQEDAGELGEDDWILMSSDGATDILEEKYIKESFKSWKNTDPNELSKLILDSAVSSRENLENCKDDDITVVSFKISKNIE</sequence>